<feature type="transmembrane region" description="Helical" evidence="1">
    <location>
        <begin position="12"/>
        <end position="29"/>
    </location>
</feature>
<dbReference type="EMBL" id="CP019791">
    <property type="protein sequence ID" value="AQT69543.1"/>
    <property type="molecule type" value="Genomic_DNA"/>
</dbReference>
<protein>
    <recommendedName>
        <fullName evidence="4">SnoaL-like domain-containing protein</fullName>
    </recommendedName>
</protein>
<accession>A0A1U9NNQ9</accession>
<evidence type="ECO:0000313" key="3">
    <source>
        <dbReference type="Proteomes" id="UP000189674"/>
    </source>
</evidence>
<evidence type="ECO:0000256" key="1">
    <source>
        <dbReference type="SAM" id="Phobius"/>
    </source>
</evidence>
<keyword evidence="1" id="KW-0812">Transmembrane</keyword>
<keyword evidence="1" id="KW-0472">Membrane</keyword>
<sequence>MMLNPVETPWLAVGIAFAVWVIIVSRSVFGGMEKRWWHYVVVLAIVAAGIGVDYLLDSDMEAINKQLEAGRTAVIESRPGDIADLLARDYSDAVHGSKAEFMARCRSVLDRRAVEDIDFGKKVIELDGRHATVELGVFGKPAKGTGYADIAPVFRVEMELELAKNGGEWLIERAELVKVNGQSVSWTRLR</sequence>
<feature type="transmembrane region" description="Helical" evidence="1">
    <location>
        <begin position="36"/>
        <end position="56"/>
    </location>
</feature>
<keyword evidence="1" id="KW-1133">Transmembrane helix</keyword>
<dbReference type="Proteomes" id="UP000189674">
    <property type="component" value="Chromosome"/>
</dbReference>
<organism evidence="2 3">
    <name type="scientific">Anaerohalosphaera lusitana</name>
    <dbReference type="NCBI Taxonomy" id="1936003"/>
    <lineage>
        <taxon>Bacteria</taxon>
        <taxon>Pseudomonadati</taxon>
        <taxon>Planctomycetota</taxon>
        <taxon>Phycisphaerae</taxon>
        <taxon>Sedimentisphaerales</taxon>
        <taxon>Anaerohalosphaeraceae</taxon>
        <taxon>Anaerohalosphaera</taxon>
    </lineage>
</organism>
<dbReference type="AlphaFoldDB" id="A0A1U9NNQ9"/>
<evidence type="ECO:0008006" key="4">
    <source>
        <dbReference type="Google" id="ProtNLM"/>
    </source>
</evidence>
<dbReference type="KEGG" id="alus:STSP2_02735"/>
<keyword evidence="3" id="KW-1185">Reference proteome</keyword>
<gene>
    <name evidence="2" type="ORF">STSP2_02735</name>
</gene>
<dbReference type="STRING" id="1936003.STSP2_02735"/>
<evidence type="ECO:0000313" key="2">
    <source>
        <dbReference type="EMBL" id="AQT69543.1"/>
    </source>
</evidence>
<dbReference type="RefSeq" id="WP_146663219.1">
    <property type="nucleotide sequence ID" value="NZ_CP019791.1"/>
</dbReference>
<name>A0A1U9NNQ9_9BACT</name>
<reference evidence="3" key="1">
    <citation type="submission" date="2017-02" db="EMBL/GenBank/DDBJ databases">
        <title>Comparative genomics and description of representatives of a novel lineage of planctomycetes thriving in anoxic sediments.</title>
        <authorList>
            <person name="Spring S."/>
            <person name="Bunk B."/>
            <person name="Sproer C."/>
        </authorList>
    </citation>
    <scope>NUCLEOTIDE SEQUENCE [LARGE SCALE GENOMIC DNA]</scope>
    <source>
        <strain evidence="3">ST-NAGAB-D1</strain>
    </source>
</reference>
<proteinExistence type="predicted"/>